<evidence type="ECO:0000313" key="2">
    <source>
        <dbReference type="Proteomes" id="UP000693970"/>
    </source>
</evidence>
<reference evidence="1" key="2">
    <citation type="submission" date="2021-04" db="EMBL/GenBank/DDBJ databases">
        <authorList>
            <person name="Podell S."/>
        </authorList>
    </citation>
    <scope>NUCLEOTIDE SEQUENCE</scope>
    <source>
        <strain evidence="1">Hildebrandi</strain>
    </source>
</reference>
<dbReference type="EMBL" id="JAGRRH010000027">
    <property type="protein sequence ID" value="KAG7340290.1"/>
    <property type="molecule type" value="Genomic_DNA"/>
</dbReference>
<proteinExistence type="predicted"/>
<reference evidence="1" key="1">
    <citation type="journal article" date="2021" name="Sci. Rep.">
        <title>Diploid genomic architecture of Nitzschia inconspicua, an elite biomass production diatom.</title>
        <authorList>
            <person name="Oliver A."/>
            <person name="Podell S."/>
            <person name="Pinowska A."/>
            <person name="Traller J.C."/>
            <person name="Smith S.R."/>
            <person name="McClure R."/>
            <person name="Beliaev A."/>
            <person name="Bohutskyi P."/>
            <person name="Hill E.A."/>
            <person name="Rabines A."/>
            <person name="Zheng H."/>
            <person name="Allen L.Z."/>
            <person name="Kuo A."/>
            <person name="Grigoriev I.V."/>
            <person name="Allen A.E."/>
            <person name="Hazlebeck D."/>
            <person name="Allen E.E."/>
        </authorList>
    </citation>
    <scope>NUCLEOTIDE SEQUENCE</scope>
    <source>
        <strain evidence="1">Hildebrandi</strain>
    </source>
</reference>
<keyword evidence="2" id="KW-1185">Reference proteome</keyword>
<evidence type="ECO:0000313" key="1">
    <source>
        <dbReference type="EMBL" id="KAG7340290.1"/>
    </source>
</evidence>
<sequence>MIGHQMAMFALYIRRHLRGPYFLAAMQFPLPLNRERPADALPIEVALETTAGRGHDVPSDKLIQTDPRNVSKNSIVQSLLSRMLLSLVLIRATNQPEFPFLLGNRSNPLVNGMHNFEFEGFFINVQLAAL</sequence>
<protein>
    <submittedName>
        <fullName evidence="1">Uncharacterized protein</fullName>
    </submittedName>
</protein>
<gene>
    <name evidence="1" type="ORF">IV203_023833</name>
</gene>
<accession>A0A9K3KBS6</accession>
<dbReference type="Proteomes" id="UP000693970">
    <property type="component" value="Unassembled WGS sequence"/>
</dbReference>
<organism evidence="1 2">
    <name type="scientific">Nitzschia inconspicua</name>
    <dbReference type="NCBI Taxonomy" id="303405"/>
    <lineage>
        <taxon>Eukaryota</taxon>
        <taxon>Sar</taxon>
        <taxon>Stramenopiles</taxon>
        <taxon>Ochrophyta</taxon>
        <taxon>Bacillariophyta</taxon>
        <taxon>Bacillariophyceae</taxon>
        <taxon>Bacillariophycidae</taxon>
        <taxon>Bacillariales</taxon>
        <taxon>Bacillariaceae</taxon>
        <taxon>Nitzschia</taxon>
    </lineage>
</organism>
<name>A0A9K3KBS6_9STRA</name>
<comment type="caution">
    <text evidence="1">The sequence shown here is derived from an EMBL/GenBank/DDBJ whole genome shotgun (WGS) entry which is preliminary data.</text>
</comment>
<dbReference type="AlphaFoldDB" id="A0A9K3KBS6"/>